<dbReference type="InterPro" id="IPR001041">
    <property type="entry name" value="2Fe-2S_ferredoxin-type"/>
</dbReference>
<dbReference type="EMBL" id="CP015994">
    <property type="protein sequence ID" value="ASI47685.1"/>
    <property type="molecule type" value="Genomic_DNA"/>
</dbReference>
<dbReference type="Pfam" id="PF09326">
    <property type="entry name" value="NADH_dhqG_C"/>
    <property type="match status" value="1"/>
</dbReference>
<dbReference type="GO" id="GO:0016020">
    <property type="term" value="C:membrane"/>
    <property type="evidence" value="ECO:0007669"/>
    <property type="project" value="InterPro"/>
</dbReference>
<dbReference type="PANTHER" id="PTHR43105">
    <property type="entry name" value="RESPIRATORY NITRATE REDUCTASE"/>
    <property type="match status" value="1"/>
</dbReference>
<reference evidence="15" key="1">
    <citation type="submission" date="2018-06" db="EMBL/GenBank/DDBJ databases">
        <title>The Anaplasma ovis genome reveals a high proportion of pseudogenes.</title>
        <authorList>
            <person name="Liu Z."/>
            <person name="Peasley A.M."/>
            <person name="Yang J."/>
            <person name="Li Y."/>
            <person name="Guan G."/>
            <person name="Luo J."/>
            <person name="Yin H."/>
            <person name="Brayton K.A."/>
        </authorList>
    </citation>
    <scope>NUCLEOTIDE SEQUENCE [LARGE SCALE GENOMIC DNA]</scope>
    <source>
        <strain evidence="15">Haibei</strain>
    </source>
</reference>
<dbReference type="GO" id="GO:0048038">
    <property type="term" value="F:quinone binding"/>
    <property type="evidence" value="ECO:0007669"/>
    <property type="project" value="UniProtKB-UniRule"/>
</dbReference>
<evidence type="ECO:0000256" key="7">
    <source>
        <dbReference type="ARBA" id="ARBA00023014"/>
    </source>
</evidence>
<dbReference type="SMART" id="SM00929">
    <property type="entry name" value="NADH-G_4Fe-4S_3"/>
    <property type="match status" value="1"/>
</dbReference>
<dbReference type="PROSITE" id="PS51669">
    <property type="entry name" value="4FE4S_MOW_BIS_MGD"/>
    <property type="match status" value="1"/>
</dbReference>
<evidence type="ECO:0000256" key="2">
    <source>
        <dbReference type="ARBA" id="ARBA00005404"/>
    </source>
</evidence>
<dbReference type="CDD" id="cd02773">
    <property type="entry name" value="MopB_Res-Cmplx1_Nad11"/>
    <property type="match status" value="1"/>
</dbReference>
<dbReference type="KEGG" id="aoh:AOV_02280"/>
<feature type="domain" description="4Fe-4S His(Cys)3-ligated-type" evidence="13">
    <location>
        <begin position="78"/>
        <end position="117"/>
    </location>
</feature>
<comment type="cofactor">
    <cofactor evidence="10">
        <name>[2Fe-2S] cluster</name>
        <dbReference type="ChEBI" id="CHEBI:190135"/>
    </cofactor>
    <text evidence="10">Binds 1 [2Fe-2S] cluster per subunit.</text>
</comment>
<keyword evidence="6 10" id="KW-0408">Iron</keyword>
<accession>A0A2Z2L849</accession>
<dbReference type="SUPFAM" id="SSF53706">
    <property type="entry name" value="Formate dehydrogenase/DMSO reductase, domains 1-3"/>
    <property type="match status" value="1"/>
</dbReference>
<evidence type="ECO:0000256" key="10">
    <source>
        <dbReference type="RuleBase" id="RU003525"/>
    </source>
</evidence>
<dbReference type="Pfam" id="PF10588">
    <property type="entry name" value="NADH-G_4Fe-4S_3"/>
    <property type="match status" value="1"/>
</dbReference>
<dbReference type="FunFam" id="3.30.70.20:FF:000002">
    <property type="entry name" value="NADH-ubiquinone oxidoreductase 75 kDa subunit"/>
    <property type="match status" value="1"/>
</dbReference>
<evidence type="ECO:0000256" key="1">
    <source>
        <dbReference type="ARBA" id="ARBA00001966"/>
    </source>
</evidence>
<dbReference type="InterPro" id="IPR015405">
    <property type="entry name" value="NDUFS1-like_C"/>
</dbReference>
<dbReference type="PANTHER" id="PTHR43105:SF13">
    <property type="entry name" value="NADH-UBIQUINONE OXIDOREDUCTASE 75 KDA SUBUNIT, MITOCHONDRIAL"/>
    <property type="match status" value="1"/>
</dbReference>
<dbReference type="PROSITE" id="PS51085">
    <property type="entry name" value="2FE2S_FER_2"/>
    <property type="match status" value="1"/>
</dbReference>
<evidence type="ECO:0000313" key="14">
    <source>
        <dbReference type="EMBL" id="ASI47685.1"/>
    </source>
</evidence>
<gene>
    <name evidence="14" type="ORF">AOV_02280</name>
</gene>
<organism evidence="14 15">
    <name type="scientific">Anaplasma ovis str. Haibei</name>
    <dbReference type="NCBI Taxonomy" id="1248439"/>
    <lineage>
        <taxon>Bacteria</taxon>
        <taxon>Pseudomonadati</taxon>
        <taxon>Pseudomonadota</taxon>
        <taxon>Alphaproteobacteria</taxon>
        <taxon>Rickettsiales</taxon>
        <taxon>Anaplasmataceae</taxon>
        <taxon>Anaplasma</taxon>
    </lineage>
</organism>
<dbReference type="InterPro" id="IPR050123">
    <property type="entry name" value="Prok_molybdopt-oxidoreductase"/>
</dbReference>
<proteinExistence type="inferred from homology"/>
<dbReference type="Pfam" id="PF22117">
    <property type="entry name" value="Fer4_Nqo3"/>
    <property type="match status" value="1"/>
</dbReference>
<dbReference type="InterPro" id="IPR036010">
    <property type="entry name" value="2Fe-2S_ferredoxin-like_sf"/>
</dbReference>
<comment type="cofactor">
    <cofactor evidence="1 10">
        <name>[4Fe-4S] cluster</name>
        <dbReference type="ChEBI" id="CHEBI:49883"/>
    </cofactor>
</comment>
<dbReference type="InterPro" id="IPR006656">
    <property type="entry name" value="Mopterin_OxRdtase"/>
</dbReference>
<dbReference type="AlphaFoldDB" id="A0A2Z2L849"/>
<keyword evidence="8 10" id="KW-0520">NAD</keyword>
<evidence type="ECO:0000256" key="6">
    <source>
        <dbReference type="ARBA" id="ARBA00023004"/>
    </source>
</evidence>
<evidence type="ECO:0000256" key="5">
    <source>
        <dbReference type="ARBA" id="ARBA00022967"/>
    </source>
</evidence>
<dbReference type="GO" id="GO:0016651">
    <property type="term" value="F:oxidoreductase activity, acting on NAD(P)H"/>
    <property type="evidence" value="ECO:0007669"/>
    <property type="project" value="InterPro"/>
</dbReference>
<comment type="function">
    <text evidence="10">NDH-1 shuttles electrons from NADH, via FMN and iron-sulfur (Fe-S) centers, to quinones in the respiratory chain. Couples the redox reaction to proton translocation (for every two electrons transferred, four hydrogen ions are translocated across the cytoplasmic membrane), and thus conserves the redox energy in a proton gradient.</text>
</comment>
<dbReference type="GO" id="GO:0042773">
    <property type="term" value="P:ATP synthesis coupled electron transport"/>
    <property type="evidence" value="ECO:0007669"/>
    <property type="project" value="InterPro"/>
</dbReference>
<dbReference type="Gene3D" id="3.30.200.210">
    <property type="match status" value="1"/>
</dbReference>
<evidence type="ECO:0000256" key="8">
    <source>
        <dbReference type="ARBA" id="ARBA00023027"/>
    </source>
</evidence>
<dbReference type="Pfam" id="PF13510">
    <property type="entry name" value="Fer2_4"/>
    <property type="match status" value="1"/>
</dbReference>
<dbReference type="GO" id="GO:0051539">
    <property type="term" value="F:4 iron, 4 sulfur cluster binding"/>
    <property type="evidence" value="ECO:0007669"/>
    <property type="project" value="UniProtKB-KW"/>
</dbReference>
<comment type="catalytic activity">
    <reaction evidence="9 10">
        <text>a quinone + NADH + 5 H(+)(in) = a quinol + NAD(+) + 4 H(+)(out)</text>
        <dbReference type="Rhea" id="RHEA:57888"/>
        <dbReference type="ChEBI" id="CHEBI:15378"/>
        <dbReference type="ChEBI" id="CHEBI:24646"/>
        <dbReference type="ChEBI" id="CHEBI:57540"/>
        <dbReference type="ChEBI" id="CHEBI:57945"/>
        <dbReference type="ChEBI" id="CHEBI:132124"/>
    </reaction>
</comment>
<evidence type="ECO:0000313" key="15">
    <source>
        <dbReference type="Proteomes" id="UP000259762"/>
    </source>
</evidence>
<comment type="similarity">
    <text evidence="2 10">Belongs to the complex I 75 kDa subunit family.</text>
</comment>
<dbReference type="InterPro" id="IPR006963">
    <property type="entry name" value="Mopterin_OxRdtase_4Fe-4S_dom"/>
</dbReference>
<dbReference type="PROSITE" id="PS00643">
    <property type="entry name" value="COMPLEX1_75K_3"/>
    <property type="match status" value="1"/>
</dbReference>
<feature type="domain" description="4Fe-4S Mo/W bis-MGD-type" evidence="12">
    <location>
        <begin position="215"/>
        <end position="271"/>
    </location>
</feature>
<dbReference type="InterPro" id="IPR000283">
    <property type="entry name" value="NADH_UbQ_OxRdtase_75kDa_su_CS"/>
</dbReference>
<dbReference type="PROSITE" id="PS51839">
    <property type="entry name" value="4FE4S_HC3"/>
    <property type="match status" value="1"/>
</dbReference>
<keyword evidence="15" id="KW-1185">Reference proteome</keyword>
<evidence type="ECO:0000256" key="4">
    <source>
        <dbReference type="ARBA" id="ARBA00022723"/>
    </source>
</evidence>
<dbReference type="RefSeq" id="WP_075138969.1">
    <property type="nucleotide sequence ID" value="NZ_CP015994.1"/>
</dbReference>
<dbReference type="Gene3D" id="3.10.20.740">
    <property type="match status" value="1"/>
</dbReference>
<dbReference type="InterPro" id="IPR019574">
    <property type="entry name" value="NADH_UbQ_OxRdtase_Gsu_4Fe4S-bd"/>
</dbReference>
<dbReference type="FunFam" id="3.30.200.210:FF:000002">
    <property type="entry name" value="NADH-ubiquinone oxidoreductase 75 kDa subunit"/>
    <property type="match status" value="1"/>
</dbReference>
<feature type="domain" description="2Fe-2S ferredoxin-type" evidence="11">
    <location>
        <begin position="1"/>
        <end position="78"/>
    </location>
</feature>
<dbReference type="InterPro" id="IPR010228">
    <property type="entry name" value="NADH_UbQ_OxRdtase_Gsu"/>
</dbReference>
<name>A0A2Z2L849_9RICK</name>
<dbReference type="SUPFAM" id="SSF54292">
    <property type="entry name" value="2Fe-2S ferredoxin-like"/>
    <property type="match status" value="1"/>
</dbReference>
<dbReference type="GO" id="GO:0046872">
    <property type="term" value="F:metal ion binding"/>
    <property type="evidence" value="ECO:0007669"/>
    <property type="project" value="UniProtKB-UniRule"/>
</dbReference>
<dbReference type="FunFam" id="3.10.20.740:FF:000001">
    <property type="entry name" value="NADH-quinone oxidoreductase subunit G"/>
    <property type="match status" value="1"/>
</dbReference>
<keyword evidence="10" id="KW-0874">Quinone</keyword>
<dbReference type="InterPro" id="IPR054351">
    <property type="entry name" value="NADH_UbQ_OxRdtase_ferredoxin"/>
</dbReference>
<dbReference type="GO" id="GO:0008137">
    <property type="term" value="F:NADH dehydrogenase (ubiquinone) activity"/>
    <property type="evidence" value="ECO:0007669"/>
    <property type="project" value="UniProtKB-UniRule"/>
</dbReference>
<sequence>MVKVVVNSAEIEVEEGVTILQACESAGVEVPRFCYHERLAIAGNCRMCLVEVTGQPKLVASCAMPVSEGMEISTSSERVRKAREGVLELLLINHPLDCPICDQGGECDLQDQVMGYGRGIGRYDEYKRAVSKKAFGPLIENSMNRCIHCTRCVRFLSDVAGTYEFGTFGRGENIEIDSCIKQGVLSELSGNIIDLCPVGALTSKPYSFKARPWELSHCDTIDVLDAVCSNIRVDSRGLEVMRVLPRLNEDINEEWISDKTRFSYDGLSIQRLDRTYIRKRNKLVAASWDEALSLVAERFSNTPPGGMAAISGDLADCESMFLLKELMCHHGSETMECRQDGAKLLPNPRSMYLFNTSIAGIEEADLCLLVNANLRFDAPVINARLRKRYLSGGMVIAAVGCDFDYTYSVKNLGRELSVLRDICDGCHEFCKALKASKRPMIVLGQDALASDVGDKVLKLAACIAEKFNMVQGDWNGFNVLHRAAARVGGLDIGFLPKDPSKVGVREILHGASNGDFQVLYLLGADEIDLGPVKSANPSLFVVYQGHHADRGAHIADVVLPGAAYTEKRATYVNTEGRVQRTEIAVRPPGDSIEDWVILNMLAGRIGCKFRYDSVFDVWDGLANIGAQFKAENIGGLVASEWSLPDKSMKLQPSALKGEFTAERRNFYMTDPISRASVTMAKCTKFFADKAC</sequence>
<evidence type="ECO:0000259" key="13">
    <source>
        <dbReference type="PROSITE" id="PS51839"/>
    </source>
</evidence>
<dbReference type="SUPFAM" id="SSF54862">
    <property type="entry name" value="4Fe-4S ferredoxins"/>
    <property type="match status" value="1"/>
</dbReference>
<keyword evidence="10" id="KW-0001">2Fe-2S</keyword>
<keyword evidence="3 10" id="KW-0004">4Fe-4S</keyword>
<dbReference type="PROSITE" id="PS00642">
    <property type="entry name" value="COMPLEX1_75K_2"/>
    <property type="match status" value="1"/>
</dbReference>
<protein>
    <recommendedName>
        <fullName evidence="10">NADH-quinone oxidoreductase</fullName>
        <ecNumber evidence="10">7.1.1.-</ecNumber>
    </recommendedName>
</protein>
<dbReference type="GO" id="GO:0051537">
    <property type="term" value="F:2 iron, 2 sulfur cluster binding"/>
    <property type="evidence" value="ECO:0007669"/>
    <property type="project" value="UniProtKB-UniRule"/>
</dbReference>
<dbReference type="Gene3D" id="3.40.50.740">
    <property type="match status" value="1"/>
</dbReference>
<dbReference type="Pfam" id="PF00384">
    <property type="entry name" value="Molybdopterin"/>
    <property type="match status" value="1"/>
</dbReference>
<evidence type="ECO:0000256" key="9">
    <source>
        <dbReference type="ARBA" id="ARBA00047712"/>
    </source>
</evidence>
<dbReference type="CDD" id="cd00207">
    <property type="entry name" value="fer2"/>
    <property type="match status" value="1"/>
</dbReference>
<evidence type="ECO:0000256" key="3">
    <source>
        <dbReference type="ARBA" id="ARBA00022485"/>
    </source>
</evidence>
<dbReference type="Pfam" id="PF22151">
    <property type="entry name" value="Fer4_NDSU1"/>
    <property type="match status" value="1"/>
</dbReference>
<evidence type="ECO:0000259" key="11">
    <source>
        <dbReference type="PROSITE" id="PS51085"/>
    </source>
</evidence>
<keyword evidence="4 10" id="KW-0479">Metal-binding</keyword>
<keyword evidence="5 10" id="KW-1278">Translocase</keyword>
<keyword evidence="7 10" id="KW-0411">Iron-sulfur</keyword>
<dbReference type="OrthoDB" id="9803192at2"/>
<dbReference type="NCBIfam" id="TIGR01973">
    <property type="entry name" value="NuoG"/>
    <property type="match status" value="1"/>
</dbReference>
<evidence type="ECO:0000259" key="12">
    <source>
        <dbReference type="PROSITE" id="PS51669"/>
    </source>
</evidence>
<dbReference type="Proteomes" id="UP000259762">
    <property type="component" value="Chromosome"/>
</dbReference>
<dbReference type="PROSITE" id="PS00641">
    <property type="entry name" value="COMPLEX1_75K_1"/>
    <property type="match status" value="1"/>
</dbReference>
<dbReference type="EC" id="7.1.1.-" evidence="10"/>
<reference evidence="14 15" key="2">
    <citation type="journal article" date="2019" name="BMC Genomics">
        <title>The Anaplasma ovis genome reveals a high proportion of pseudogenes.</title>
        <authorList>
            <person name="Liu Z."/>
            <person name="Peasley A.M."/>
            <person name="Yang J."/>
            <person name="Li Y."/>
            <person name="Guan G."/>
            <person name="Luo J."/>
            <person name="Yin H."/>
            <person name="Brayton K.A."/>
        </authorList>
    </citation>
    <scope>NUCLEOTIDE SEQUENCE [LARGE SCALE GENOMIC DNA]</scope>
    <source>
        <strain evidence="14 15">Haibei</strain>
    </source>
</reference>